<dbReference type="PANTHER" id="PTHR47956:SF28">
    <property type="entry name" value="EUPATOLIDE SYNTHASE"/>
    <property type="match status" value="1"/>
</dbReference>
<proteinExistence type="inferred from homology"/>
<dbReference type="InterPro" id="IPR036396">
    <property type="entry name" value="Cyt_P450_sf"/>
</dbReference>
<dbReference type="GO" id="GO:0004497">
    <property type="term" value="F:monooxygenase activity"/>
    <property type="evidence" value="ECO:0007669"/>
    <property type="project" value="InterPro"/>
</dbReference>
<evidence type="ECO:0000256" key="8">
    <source>
        <dbReference type="SAM" id="MobiDB-lite"/>
    </source>
</evidence>
<dbReference type="GO" id="GO:0016705">
    <property type="term" value="F:oxidoreductase activity, acting on paired donors, with incorporation or reduction of molecular oxygen"/>
    <property type="evidence" value="ECO:0007669"/>
    <property type="project" value="InterPro"/>
</dbReference>
<dbReference type="Gene3D" id="1.10.630.10">
    <property type="entry name" value="Cytochrome P450"/>
    <property type="match status" value="1"/>
</dbReference>
<evidence type="ECO:0000256" key="5">
    <source>
        <dbReference type="ARBA" id="ARBA00023002"/>
    </source>
</evidence>
<dbReference type="AlphaFoldDB" id="A0A3L6T5Y0"/>
<comment type="subcellular location">
    <subcellularLocation>
        <location evidence="1">Membrane</location>
        <topology evidence="1">Single-pass membrane protein</topology>
    </subcellularLocation>
</comment>
<evidence type="ECO:0000256" key="3">
    <source>
        <dbReference type="ARBA" id="ARBA00022692"/>
    </source>
</evidence>
<keyword evidence="7" id="KW-0479">Metal-binding</keyword>
<evidence type="ECO:0000256" key="7">
    <source>
        <dbReference type="PIRSR" id="PIRSR602401-1"/>
    </source>
</evidence>
<evidence type="ECO:0000313" key="9">
    <source>
        <dbReference type="EMBL" id="RLN33695.1"/>
    </source>
</evidence>
<evidence type="ECO:0000256" key="6">
    <source>
        <dbReference type="ARBA" id="ARBA00023136"/>
    </source>
</evidence>
<feature type="binding site" description="axial binding residue" evidence="7">
    <location>
        <position position="340"/>
    </location>
    <ligand>
        <name>heme</name>
        <dbReference type="ChEBI" id="CHEBI:30413"/>
    </ligand>
    <ligandPart>
        <name>Fe</name>
        <dbReference type="ChEBI" id="CHEBI:18248"/>
    </ligandPart>
</feature>
<dbReference type="InterPro" id="IPR050193">
    <property type="entry name" value="Cytochrome_P450_71"/>
</dbReference>
<organism evidence="9 10">
    <name type="scientific">Panicum miliaceum</name>
    <name type="common">Proso millet</name>
    <name type="synonym">Broomcorn millet</name>
    <dbReference type="NCBI Taxonomy" id="4540"/>
    <lineage>
        <taxon>Eukaryota</taxon>
        <taxon>Viridiplantae</taxon>
        <taxon>Streptophyta</taxon>
        <taxon>Embryophyta</taxon>
        <taxon>Tracheophyta</taxon>
        <taxon>Spermatophyta</taxon>
        <taxon>Magnoliopsida</taxon>
        <taxon>Liliopsida</taxon>
        <taxon>Poales</taxon>
        <taxon>Poaceae</taxon>
        <taxon>PACMAD clade</taxon>
        <taxon>Panicoideae</taxon>
        <taxon>Panicodae</taxon>
        <taxon>Paniceae</taxon>
        <taxon>Panicinae</taxon>
        <taxon>Panicum</taxon>
        <taxon>Panicum sect. Panicum</taxon>
    </lineage>
</organism>
<dbReference type="CDD" id="cd11072">
    <property type="entry name" value="CYP71-like"/>
    <property type="match status" value="1"/>
</dbReference>
<dbReference type="GO" id="GO:0005506">
    <property type="term" value="F:iron ion binding"/>
    <property type="evidence" value="ECO:0007669"/>
    <property type="project" value="InterPro"/>
</dbReference>
<dbReference type="Pfam" id="PF00067">
    <property type="entry name" value="p450"/>
    <property type="match status" value="1"/>
</dbReference>
<feature type="compositionally biased region" description="Polar residues" evidence="8">
    <location>
        <begin position="706"/>
        <end position="721"/>
    </location>
</feature>
<keyword evidence="4" id="KW-1133">Transmembrane helix</keyword>
<sequence>MLSYDFLDVAFSPYGNYWREMRKLFILELLSMRRVQSFAYARAAEVDRLVTSLAAGSPPGAAVDLSEKLYALSDGIVGSVVFGKMYGSAQFERSSFQQVMDDTLRVLGSFTFEDFFPASRLARCADVLTGAARRRRRVFRQIGRFFDSVIDKHLDPERLQAGVQEDMVDALVKMWREQDSGEALGLTRDHIKGILMDTFAGGIDTCAVTMIWIMSELMRNPSVMRKAQAEVRSMVVGKPRVEEEDVKGLKYLKMVVKENFRLHPPGTLLIPRETMRSCVIGGYDVLPGTRVFVNVWAMGRDPSIWENPEEFRPERFEGSHVDFRGSDFELLPFGSGRRSCPAVAMGVANVELALANLLYCFDWELPDGIKGEDIDMEETGQLALRKMLRWNNIQRSAPGDNLSTCPFHAHIFSLVTPSGRVPSYSPQVHKNPCLGRYIIPEEFYMVSLGMRNGADWTLFITREFLISSDIAHSNVTELGDVPPINARIQVCLAQFRVNILFGDPAGDEDVGYTQTNLIYSLKKMGSNSEISKEDIISATMEELTEEERKSYLVAEEHFRAQFLKGFKKDRGGFVKRVEEFVMPSFKLNNNQIEEIPNSIGYAIACIRCTLRHATRLFCRANSTSYIRLHGTGQTGAMVISPPSPTPLASVPSSAAPGRINEVVTHVLPHTAPASGILQGSGSHNGPIPNATQTMAPTYPNSHRFASASQASTSGELSSQFL</sequence>
<dbReference type="Proteomes" id="UP000275267">
    <property type="component" value="Unassembled WGS sequence"/>
</dbReference>
<evidence type="ECO:0000256" key="1">
    <source>
        <dbReference type="ARBA" id="ARBA00004167"/>
    </source>
</evidence>
<comment type="similarity">
    <text evidence="2">Belongs to the cytochrome P450 family.</text>
</comment>
<evidence type="ECO:0000313" key="10">
    <source>
        <dbReference type="Proteomes" id="UP000275267"/>
    </source>
</evidence>
<dbReference type="EMBL" id="PQIB02000002">
    <property type="protein sequence ID" value="RLN33695.1"/>
    <property type="molecule type" value="Genomic_DNA"/>
</dbReference>
<keyword evidence="7" id="KW-0408">Iron</keyword>
<keyword evidence="5" id="KW-0560">Oxidoreductase</keyword>
<name>A0A3L6T5Y0_PANMI</name>
<accession>A0A3L6T5Y0</accession>
<evidence type="ECO:0000256" key="4">
    <source>
        <dbReference type="ARBA" id="ARBA00022989"/>
    </source>
</evidence>
<dbReference type="PANTHER" id="PTHR47956">
    <property type="entry name" value="CYTOCHROME P450 71B11-RELATED"/>
    <property type="match status" value="1"/>
</dbReference>
<evidence type="ECO:0000256" key="2">
    <source>
        <dbReference type="ARBA" id="ARBA00010617"/>
    </source>
</evidence>
<dbReference type="InterPro" id="IPR017972">
    <property type="entry name" value="Cyt_P450_CS"/>
</dbReference>
<dbReference type="STRING" id="4540.A0A3L6T5Y0"/>
<dbReference type="PRINTS" id="PR00385">
    <property type="entry name" value="P450"/>
</dbReference>
<gene>
    <name evidence="9" type="ORF">C2845_PM03G25590</name>
</gene>
<feature type="region of interest" description="Disordered" evidence="8">
    <location>
        <begin position="699"/>
        <end position="721"/>
    </location>
</feature>
<dbReference type="InterPro" id="IPR002401">
    <property type="entry name" value="Cyt_P450_E_grp-I"/>
</dbReference>
<dbReference type="OrthoDB" id="660260at2759"/>
<keyword evidence="6" id="KW-0472">Membrane</keyword>
<comment type="caution">
    <text evidence="9">The sequence shown here is derived from an EMBL/GenBank/DDBJ whole genome shotgun (WGS) entry which is preliminary data.</text>
</comment>
<dbReference type="PROSITE" id="PS00086">
    <property type="entry name" value="CYTOCHROME_P450"/>
    <property type="match status" value="1"/>
</dbReference>
<dbReference type="GO" id="GO:0016020">
    <property type="term" value="C:membrane"/>
    <property type="evidence" value="ECO:0007669"/>
    <property type="project" value="UniProtKB-SubCell"/>
</dbReference>
<dbReference type="FunFam" id="1.10.630.10:FF:000323">
    <property type="entry name" value="Cytochrome P450 71B10"/>
    <property type="match status" value="1"/>
</dbReference>
<reference evidence="10" key="1">
    <citation type="journal article" date="2019" name="Nat. Commun.">
        <title>The genome of broomcorn millet.</title>
        <authorList>
            <person name="Zou C."/>
            <person name="Miki D."/>
            <person name="Li D."/>
            <person name="Tang Q."/>
            <person name="Xiao L."/>
            <person name="Rajput S."/>
            <person name="Deng P."/>
            <person name="Jia W."/>
            <person name="Huang R."/>
            <person name="Zhang M."/>
            <person name="Sun Y."/>
            <person name="Hu J."/>
            <person name="Fu X."/>
            <person name="Schnable P.S."/>
            <person name="Li F."/>
            <person name="Zhang H."/>
            <person name="Feng B."/>
            <person name="Zhu X."/>
            <person name="Liu R."/>
            <person name="Schnable J.C."/>
            <person name="Zhu J.-K."/>
            <person name="Zhang H."/>
        </authorList>
    </citation>
    <scope>NUCLEOTIDE SEQUENCE [LARGE SCALE GENOMIC DNA]</scope>
</reference>
<comment type="cofactor">
    <cofactor evidence="7">
        <name>heme</name>
        <dbReference type="ChEBI" id="CHEBI:30413"/>
    </cofactor>
</comment>
<dbReference type="PRINTS" id="PR00463">
    <property type="entry name" value="EP450I"/>
</dbReference>
<protein>
    <submittedName>
        <fullName evidence="9">Uncharacterized protein</fullName>
    </submittedName>
</protein>
<dbReference type="InterPro" id="IPR001128">
    <property type="entry name" value="Cyt_P450"/>
</dbReference>
<dbReference type="GO" id="GO:0020037">
    <property type="term" value="F:heme binding"/>
    <property type="evidence" value="ECO:0007669"/>
    <property type="project" value="InterPro"/>
</dbReference>
<keyword evidence="3" id="KW-0812">Transmembrane</keyword>
<dbReference type="SUPFAM" id="SSF48264">
    <property type="entry name" value="Cytochrome P450"/>
    <property type="match status" value="1"/>
</dbReference>
<keyword evidence="10" id="KW-1185">Reference proteome</keyword>
<keyword evidence="7" id="KW-0349">Heme</keyword>